<proteinExistence type="predicted"/>
<keyword evidence="2" id="KW-0378">Hydrolase</keyword>
<dbReference type="SMART" id="SM00490">
    <property type="entry name" value="HELICc"/>
    <property type="match status" value="1"/>
</dbReference>
<dbReference type="InterPro" id="IPR001650">
    <property type="entry name" value="Helicase_C-like"/>
</dbReference>
<gene>
    <name evidence="8" type="primary">hrpB</name>
    <name evidence="8" type="ORF">NBZ79_04750</name>
</gene>
<dbReference type="PROSITE" id="PS51194">
    <property type="entry name" value="HELICASE_CTER"/>
    <property type="match status" value="1"/>
</dbReference>
<dbReference type="PANTHER" id="PTHR43519">
    <property type="entry name" value="ATP-DEPENDENT RNA HELICASE HRPB"/>
    <property type="match status" value="1"/>
</dbReference>
<protein>
    <submittedName>
        <fullName evidence="8">ATP-dependent helicase HrpB</fullName>
    </submittedName>
</protein>
<keyword evidence="9" id="KW-1185">Reference proteome</keyword>
<dbReference type="Gene3D" id="3.40.50.300">
    <property type="entry name" value="P-loop containing nucleotide triphosphate hydrolases"/>
    <property type="match status" value="2"/>
</dbReference>
<accession>A0ABY4W507</accession>
<dbReference type="Pfam" id="PF00271">
    <property type="entry name" value="Helicase_C"/>
    <property type="match status" value="1"/>
</dbReference>
<dbReference type="Gene3D" id="1.20.120.1080">
    <property type="match status" value="1"/>
</dbReference>
<evidence type="ECO:0000256" key="4">
    <source>
        <dbReference type="ARBA" id="ARBA00022840"/>
    </source>
</evidence>
<dbReference type="InterPro" id="IPR010225">
    <property type="entry name" value="HrpB"/>
</dbReference>
<feature type="region of interest" description="Disordered" evidence="5">
    <location>
        <begin position="822"/>
        <end position="843"/>
    </location>
</feature>
<dbReference type="NCBIfam" id="TIGR01970">
    <property type="entry name" value="DEAH_box_HrpB"/>
    <property type="match status" value="1"/>
</dbReference>
<dbReference type="Pfam" id="PF08482">
    <property type="entry name" value="HrpB_C"/>
    <property type="match status" value="1"/>
</dbReference>
<dbReference type="Pfam" id="PF04408">
    <property type="entry name" value="WHD_HA2"/>
    <property type="match status" value="1"/>
</dbReference>
<evidence type="ECO:0000256" key="5">
    <source>
        <dbReference type="SAM" id="MobiDB-lite"/>
    </source>
</evidence>
<keyword evidence="4" id="KW-0067">ATP-binding</keyword>
<feature type="domain" description="Helicase ATP-binding" evidence="6">
    <location>
        <begin position="20"/>
        <end position="184"/>
    </location>
</feature>
<dbReference type="InterPro" id="IPR013689">
    <property type="entry name" value="RNA_helicase_ATP-dep_HrpB_C"/>
</dbReference>
<dbReference type="Proteomes" id="UP001056291">
    <property type="component" value="Chromosome"/>
</dbReference>
<dbReference type="InterPro" id="IPR049614">
    <property type="entry name" value="HrpB_DEXH"/>
</dbReference>
<evidence type="ECO:0000259" key="7">
    <source>
        <dbReference type="PROSITE" id="PS51194"/>
    </source>
</evidence>
<keyword evidence="3 8" id="KW-0347">Helicase</keyword>
<evidence type="ECO:0000256" key="2">
    <source>
        <dbReference type="ARBA" id="ARBA00022801"/>
    </source>
</evidence>
<dbReference type="Pfam" id="PF00270">
    <property type="entry name" value="DEAD"/>
    <property type="match status" value="1"/>
</dbReference>
<dbReference type="SUPFAM" id="SSF52540">
    <property type="entry name" value="P-loop containing nucleoside triphosphate hydrolases"/>
    <property type="match status" value="1"/>
</dbReference>
<dbReference type="SMART" id="SM00847">
    <property type="entry name" value="HA2"/>
    <property type="match status" value="1"/>
</dbReference>
<evidence type="ECO:0000313" key="8">
    <source>
        <dbReference type="EMBL" id="USG62286.1"/>
    </source>
</evidence>
<dbReference type="PANTHER" id="PTHR43519:SF1">
    <property type="entry name" value="ATP-DEPENDENT RNA HELICASE HRPB"/>
    <property type="match status" value="1"/>
</dbReference>
<dbReference type="InterPro" id="IPR014001">
    <property type="entry name" value="Helicase_ATP-bd"/>
</dbReference>
<dbReference type="InterPro" id="IPR011545">
    <property type="entry name" value="DEAD/DEAH_box_helicase_dom"/>
</dbReference>
<dbReference type="RefSeq" id="WP_251935947.1">
    <property type="nucleotide sequence ID" value="NZ_CP098747.1"/>
</dbReference>
<name>A0ABY4W507_9PROT</name>
<dbReference type="CDD" id="cd18791">
    <property type="entry name" value="SF2_C_RHA"/>
    <property type="match status" value="1"/>
</dbReference>
<dbReference type="PIRSF" id="PIRSF005496">
    <property type="entry name" value="ATP_hel_hrpB"/>
    <property type="match status" value="1"/>
</dbReference>
<evidence type="ECO:0000313" key="9">
    <source>
        <dbReference type="Proteomes" id="UP001056291"/>
    </source>
</evidence>
<evidence type="ECO:0000256" key="1">
    <source>
        <dbReference type="ARBA" id="ARBA00022741"/>
    </source>
</evidence>
<dbReference type="GO" id="GO:0004386">
    <property type="term" value="F:helicase activity"/>
    <property type="evidence" value="ECO:0007669"/>
    <property type="project" value="UniProtKB-KW"/>
</dbReference>
<evidence type="ECO:0000256" key="3">
    <source>
        <dbReference type="ARBA" id="ARBA00022806"/>
    </source>
</evidence>
<dbReference type="PROSITE" id="PS51192">
    <property type="entry name" value="HELICASE_ATP_BIND_1"/>
    <property type="match status" value="1"/>
</dbReference>
<dbReference type="InterPro" id="IPR048333">
    <property type="entry name" value="HA2_WH"/>
</dbReference>
<sequence length="843" mass="93883">MKEIFRNSSLPIVGVLDEISDALSTNNLAILQADPGAGKTTFVPLYLLDKFLKRGKKIVMLEPRRLAARMSAQRMANMIGEEVGETVGYRVRLDSKVSATTRIEVVTEGVLTRRLQADPELSQIDLLIFDEFHERSLQTDLGLALSRQIQEVLRDDLSILIMSATLEAEKLSALLGNAPVISSKGRQFPIQTHFLAKPTKDRVEVKTARAIDMALAEEAGDILVFLPGVGEINRVQSLVKKADKPGDFIVFPLYGNLRQQDQNAVLRPSVDGVRKVVLATDIAETSLTIEGIKIVIDAGLSRSPIFDPNSGMSRLETTRVSRSSADQRRGRAGRLTAGICYRLWTAAEDRSLVEYSPPEILTTDLCTLMLELANWGVQDVGELPWMTPPPIGPMAQAVALLISLGALDKNKNITSLGKQIVRLPLHPRLSTMVIKSAEYSASKLACDIASLLSERDILRRNRDAPSSDIKDRLNLLIGYRRKKSVSGPGVDDMAIRQIDRASKDLMRRLKQQDGKYDINQAGLLLAFAYPDRIGDLRNRSQLNYRLSGGRGARLDANDKLLGEPYLVAADVDGKGSDARIYLAAALSYTDIQKAFEPEFETRRKVYWDEKKQRIEAVSEKCLGALILQSTRLKDASSEEISAALVAVIRSKGLQLLPWDDASRSLVNRVVFARYHEANEQWPDFSNEGLAERLEEWLLPYLVGLMSLSDLQSIDLASILRNELGYDRAAQLDVFAPPTLKVPSGSHIRLDYSNPQIPVLSVRLQEVFGLREVPKIAKGKVAVTIHLLSPAHRPLQVTSDLESFWRTTYNEVKKDMKGRYPKHYWPEDPLQAEATSRAKKRKPD</sequence>
<feature type="domain" description="Helicase C-terminal" evidence="7">
    <location>
        <begin position="210"/>
        <end position="376"/>
    </location>
</feature>
<dbReference type="InterPro" id="IPR027417">
    <property type="entry name" value="P-loop_NTPase"/>
</dbReference>
<reference evidence="8" key="1">
    <citation type="submission" date="2022-06" db="EMBL/GenBank/DDBJ databases">
        <title>Sneathiella actinostolidae sp. nov., isolated from a sea anemonein the Western Pacific Ocean.</title>
        <authorList>
            <person name="Wei M.J."/>
        </authorList>
    </citation>
    <scope>NUCLEOTIDE SEQUENCE</scope>
    <source>
        <strain evidence="8">PHK-P5</strain>
    </source>
</reference>
<dbReference type="InterPro" id="IPR007502">
    <property type="entry name" value="Helicase-assoc_dom"/>
</dbReference>
<keyword evidence="1" id="KW-0547">Nucleotide-binding</keyword>
<evidence type="ECO:0000259" key="6">
    <source>
        <dbReference type="PROSITE" id="PS51192"/>
    </source>
</evidence>
<dbReference type="SMART" id="SM00487">
    <property type="entry name" value="DEXDc"/>
    <property type="match status" value="1"/>
</dbReference>
<dbReference type="EMBL" id="CP098747">
    <property type="protein sequence ID" value="USG62286.1"/>
    <property type="molecule type" value="Genomic_DNA"/>
</dbReference>
<dbReference type="CDD" id="cd17990">
    <property type="entry name" value="DEXHc_HrpB"/>
    <property type="match status" value="1"/>
</dbReference>
<organism evidence="8 9">
    <name type="scientific">Sneathiella marina</name>
    <dbReference type="NCBI Taxonomy" id="2950108"/>
    <lineage>
        <taxon>Bacteria</taxon>
        <taxon>Pseudomonadati</taxon>
        <taxon>Pseudomonadota</taxon>
        <taxon>Alphaproteobacteria</taxon>
        <taxon>Sneathiellales</taxon>
        <taxon>Sneathiellaceae</taxon>
        <taxon>Sneathiella</taxon>
    </lineage>
</organism>